<sequence>MARRPKNRWPADWFIGDSVVSFSPAVASRIGNWWHANIFVPFGITPLEFGRRLVADLDRQDHVEFLSFDYRYKRVSVMLKGMAGNTLVYLAGHTLSLAPQDEHAEVDLLSVDDDHQGQGIGATLISNLVELARTVGARKVVLKAGLEAGPYVWLKFGFFPTDEEWEKIKAPIRSKLDGLGKMVSDEARTRIDAALASSKGRAIAIIAAEEDLVMSKPIFDAPPRDVPLGRALLADSGIGWYGELDFGDSAAMSIYKDCVERNRARRPE</sequence>
<protein>
    <submittedName>
        <fullName evidence="2">Acetyltransferase (GNAT) family protein</fullName>
    </submittedName>
</protein>
<keyword evidence="2" id="KW-0808">Transferase</keyword>
<dbReference type="Proteomes" id="UP000198704">
    <property type="component" value="Unassembled WGS sequence"/>
</dbReference>
<dbReference type="PROSITE" id="PS51186">
    <property type="entry name" value="GNAT"/>
    <property type="match status" value="1"/>
</dbReference>
<reference evidence="3" key="1">
    <citation type="submission" date="2016-10" db="EMBL/GenBank/DDBJ databases">
        <authorList>
            <person name="Varghese N."/>
            <person name="Submissions S."/>
        </authorList>
    </citation>
    <scope>NUCLEOTIDE SEQUENCE [LARGE SCALE GENOMIC DNA]</scope>
    <source>
        <strain evidence="3">BL47</strain>
    </source>
</reference>
<dbReference type="EMBL" id="FNHS01000011">
    <property type="protein sequence ID" value="SDN75809.1"/>
    <property type="molecule type" value="Genomic_DNA"/>
</dbReference>
<dbReference type="AlphaFoldDB" id="A0A1H0E0B8"/>
<dbReference type="InterPro" id="IPR000182">
    <property type="entry name" value="GNAT_dom"/>
</dbReference>
<dbReference type="GO" id="GO:0016747">
    <property type="term" value="F:acyltransferase activity, transferring groups other than amino-acyl groups"/>
    <property type="evidence" value="ECO:0007669"/>
    <property type="project" value="InterPro"/>
</dbReference>
<proteinExistence type="predicted"/>
<organism evidence="2 3">
    <name type="scientific">Methylobacterium phyllostachyos</name>
    <dbReference type="NCBI Taxonomy" id="582672"/>
    <lineage>
        <taxon>Bacteria</taxon>
        <taxon>Pseudomonadati</taxon>
        <taxon>Pseudomonadota</taxon>
        <taxon>Alphaproteobacteria</taxon>
        <taxon>Hyphomicrobiales</taxon>
        <taxon>Methylobacteriaceae</taxon>
        <taxon>Methylobacterium</taxon>
    </lineage>
</organism>
<dbReference type="InterPro" id="IPR016181">
    <property type="entry name" value="Acyl_CoA_acyltransferase"/>
</dbReference>
<evidence type="ECO:0000313" key="3">
    <source>
        <dbReference type="Proteomes" id="UP000198704"/>
    </source>
</evidence>
<feature type="domain" description="N-acetyltransferase" evidence="1">
    <location>
        <begin position="37"/>
        <end position="177"/>
    </location>
</feature>
<accession>A0A1H0E0B8</accession>
<evidence type="ECO:0000313" key="2">
    <source>
        <dbReference type="EMBL" id="SDN75809.1"/>
    </source>
</evidence>
<dbReference type="SUPFAM" id="SSF55729">
    <property type="entry name" value="Acyl-CoA N-acyltransferases (Nat)"/>
    <property type="match status" value="1"/>
</dbReference>
<dbReference type="CDD" id="cd04301">
    <property type="entry name" value="NAT_SF"/>
    <property type="match status" value="1"/>
</dbReference>
<gene>
    <name evidence="2" type="ORF">SAMN05216360_1112</name>
</gene>
<evidence type="ECO:0000259" key="1">
    <source>
        <dbReference type="PROSITE" id="PS51186"/>
    </source>
</evidence>
<name>A0A1H0E0B8_9HYPH</name>
<keyword evidence="3" id="KW-1185">Reference proteome</keyword>
<dbReference type="Pfam" id="PF00583">
    <property type="entry name" value="Acetyltransf_1"/>
    <property type="match status" value="1"/>
</dbReference>
<dbReference type="Gene3D" id="3.40.630.30">
    <property type="match status" value="1"/>
</dbReference>